<evidence type="ECO:0000313" key="3">
    <source>
        <dbReference type="Proteomes" id="UP000056090"/>
    </source>
</evidence>
<dbReference type="Gene3D" id="1.10.3210.10">
    <property type="entry name" value="Hypothetical protein af1432"/>
    <property type="match status" value="1"/>
</dbReference>
<dbReference type="GeneID" id="78256035"/>
<dbReference type="InterPro" id="IPR013976">
    <property type="entry name" value="HDOD"/>
</dbReference>
<dbReference type="PROSITE" id="PS51833">
    <property type="entry name" value="HDOD"/>
    <property type="match status" value="1"/>
</dbReference>
<sequence>MTLNKYVALAAKSFALPEVCIRIRAVLDDPRSSAEDLGALISVDPSLTAKVLRLANSALFRFPSQVESISKAISVIGGEALYNLVVAETANSAFKSFNTPHIDLDKHWYQAVYCGMVAKCLARHLGIRGSERFFVMGILQNLSELVVAKHSSDLYKVYQDDKVCELPYVRQIRHFGFTFSECSGTILENWKLPLVLYYPVMNANDPTKQDADTDIGILALASRITAMQHNKECYGEIELFSKEIANSVSADMDAISNAITFADIETTKVAMLIH</sequence>
<dbReference type="Proteomes" id="UP000056090">
    <property type="component" value="Chromosome"/>
</dbReference>
<protein>
    <recommendedName>
        <fullName evidence="1">HDOD domain-containing protein</fullName>
    </recommendedName>
</protein>
<accession>A0A075P435</accession>
<dbReference type="Pfam" id="PF08668">
    <property type="entry name" value="HDOD"/>
    <property type="match status" value="1"/>
</dbReference>
<dbReference type="AlphaFoldDB" id="A0A075P435"/>
<evidence type="ECO:0000259" key="1">
    <source>
        <dbReference type="PROSITE" id="PS51833"/>
    </source>
</evidence>
<reference evidence="2 3" key="1">
    <citation type="submission" date="2014-06" db="EMBL/GenBank/DDBJ databases">
        <title>Genomes of Alteromonas australica, a world apart.</title>
        <authorList>
            <person name="Gonzaga A."/>
            <person name="Lopez-Perez M."/>
            <person name="Rodriguez-Valera F."/>
        </authorList>
    </citation>
    <scope>NUCLEOTIDE SEQUENCE [LARGE SCALE GENOMIC DNA]</scope>
    <source>
        <strain evidence="2 3">H 17</strain>
    </source>
</reference>
<dbReference type="KEGG" id="aal:EP13_14135"/>
<keyword evidence="3" id="KW-1185">Reference proteome</keyword>
<dbReference type="RefSeq" id="WP_044057793.1">
    <property type="nucleotide sequence ID" value="NZ_CBCSKJ010000002.1"/>
</dbReference>
<proteinExistence type="predicted"/>
<dbReference type="InterPro" id="IPR052340">
    <property type="entry name" value="RNase_Y/CdgJ"/>
</dbReference>
<feature type="domain" description="HDOD" evidence="1">
    <location>
        <begin position="13"/>
        <end position="206"/>
    </location>
</feature>
<dbReference type="PANTHER" id="PTHR33525:SF3">
    <property type="entry name" value="RIBONUCLEASE Y"/>
    <property type="match status" value="1"/>
</dbReference>
<dbReference type="eggNOG" id="COG1639">
    <property type="taxonomic scope" value="Bacteria"/>
</dbReference>
<evidence type="ECO:0000313" key="2">
    <source>
        <dbReference type="EMBL" id="AIF99730.1"/>
    </source>
</evidence>
<dbReference type="SUPFAM" id="SSF109604">
    <property type="entry name" value="HD-domain/PDEase-like"/>
    <property type="match status" value="1"/>
</dbReference>
<dbReference type="EMBL" id="CP008849">
    <property type="protein sequence ID" value="AIF99730.1"/>
    <property type="molecule type" value="Genomic_DNA"/>
</dbReference>
<name>A0A075P435_9ALTE</name>
<organism evidence="2 3">
    <name type="scientific">Alteromonas australica</name>
    <dbReference type="NCBI Taxonomy" id="589873"/>
    <lineage>
        <taxon>Bacteria</taxon>
        <taxon>Pseudomonadati</taxon>
        <taxon>Pseudomonadota</taxon>
        <taxon>Gammaproteobacteria</taxon>
        <taxon>Alteromonadales</taxon>
        <taxon>Alteromonadaceae</taxon>
        <taxon>Alteromonas/Salinimonas group</taxon>
        <taxon>Alteromonas</taxon>
    </lineage>
</organism>
<gene>
    <name evidence="2" type="ORF">EP13_14135</name>
</gene>
<dbReference type="PANTHER" id="PTHR33525">
    <property type="match status" value="1"/>
</dbReference>